<gene>
    <name evidence="1" type="ORF">SAMN05444955_11334</name>
</gene>
<dbReference type="EMBL" id="FOCQ01000013">
    <property type="protein sequence ID" value="SEN51031.1"/>
    <property type="molecule type" value="Genomic_DNA"/>
</dbReference>
<sequence>MSAHKPNPNVKGSRNKLQSNLEKRLKELDDRLKIALAQRALRIHNEVENIYRKFGYGFPPDDEDDDKPLH</sequence>
<name>A0A1H8H3S1_9BACL</name>
<proteinExistence type="predicted"/>
<protein>
    <submittedName>
        <fullName evidence="1">Uncharacterized protein</fullName>
    </submittedName>
</protein>
<evidence type="ECO:0000313" key="2">
    <source>
        <dbReference type="Proteomes" id="UP000199695"/>
    </source>
</evidence>
<evidence type="ECO:0000313" key="1">
    <source>
        <dbReference type="EMBL" id="SEN51031.1"/>
    </source>
</evidence>
<reference evidence="1 2" key="1">
    <citation type="submission" date="2016-10" db="EMBL/GenBank/DDBJ databases">
        <authorList>
            <person name="de Groot N.N."/>
        </authorList>
    </citation>
    <scope>NUCLEOTIDE SEQUENCE [LARGE SCALE GENOMIC DNA]</scope>
    <source>
        <strain evidence="1 2">DSM 46701</strain>
    </source>
</reference>
<organism evidence="1 2">
    <name type="scientific">Lihuaxuella thermophila</name>
    <dbReference type="NCBI Taxonomy" id="1173111"/>
    <lineage>
        <taxon>Bacteria</taxon>
        <taxon>Bacillati</taxon>
        <taxon>Bacillota</taxon>
        <taxon>Bacilli</taxon>
        <taxon>Bacillales</taxon>
        <taxon>Thermoactinomycetaceae</taxon>
        <taxon>Lihuaxuella</taxon>
    </lineage>
</organism>
<dbReference type="RefSeq" id="WP_089970596.1">
    <property type="nucleotide sequence ID" value="NZ_FOCQ01000013.1"/>
</dbReference>
<dbReference type="AlphaFoldDB" id="A0A1H8H3S1"/>
<dbReference type="Proteomes" id="UP000199695">
    <property type="component" value="Unassembled WGS sequence"/>
</dbReference>
<accession>A0A1H8H3S1</accession>
<keyword evidence="2" id="KW-1185">Reference proteome</keyword>